<dbReference type="Proteomes" id="UP000293854">
    <property type="component" value="Unassembled WGS sequence"/>
</dbReference>
<keyword evidence="1" id="KW-0472">Membrane</keyword>
<keyword evidence="1" id="KW-1133">Transmembrane helix</keyword>
<feature type="transmembrane region" description="Helical" evidence="1">
    <location>
        <begin position="44"/>
        <end position="65"/>
    </location>
</feature>
<dbReference type="AlphaFoldDB" id="A0A4Q7CQV9"/>
<organism evidence="2 3">
    <name type="scientific">Staphylococcus condimenti</name>
    <dbReference type="NCBI Taxonomy" id="70255"/>
    <lineage>
        <taxon>Bacteria</taxon>
        <taxon>Bacillati</taxon>
        <taxon>Bacillota</taxon>
        <taxon>Bacilli</taxon>
        <taxon>Bacillales</taxon>
        <taxon>Staphylococcaceae</taxon>
        <taxon>Staphylococcus</taxon>
    </lineage>
</organism>
<protein>
    <submittedName>
        <fullName evidence="2">HXXEE domain-containing protein</fullName>
    </submittedName>
</protein>
<dbReference type="InterPro" id="IPR025671">
    <property type="entry name" value="HXXEE"/>
</dbReference>
<feature type="transmembrane region" description="Helical" evidence="1">
    <location>
        <begin position="71"/>
        <end position="92"/>
    </location>
</feature>
<keyword evidence="1" id="KW-0812">Transmembrane</keyword>
<evidence type="ECO:0000313" key="3">
    <source>
        <dbReference type="Proteomes" id="UP000293854"/>
    </source>
</evidence>
<comment type="caution">
    <text evidence="2">The sequence shown here is derived from an EMBL/GenBank/DDBJ whole genome shotgun (WGS) entry which is preliminary data.</text>
</comment>
<sequence length="153" mass="17507">MSYIAFALPILYLIHCFEEFFFPGGFIAWYHSYRPSLSQQSPAYYWRVNIIAFLIVLINSCYYFISHGNNNTGGLLIASSFLAWNALVTHVIGSIKSKSYSPGLVTGILGYIMSFLVIIYLIISNHLLAIPLIIIYALLGMLYEMWNLYKNRL</sequence>
<name>A0A4Q7CQV9_9STAP</name>
<feature type="transmembrane region" description="Helical" evidence="1">
    <location>
        <begin position="6"/>
        <end position="32"/>
    </location>
</feature>
<reference evidence="2 3" key="1">
    <citation type="submission" date="2018-11" db="EMBL/GenBank/DDBJ databases">
        <title>Genomic profiling of Staphylococcus species from a Poultry farm system in KwaZulu-Natal, South Africa.</title>
        <authorList>
            <person name="Amoako D.G."/>
            <person name="Somboro A.M."/>
            <person name="Abia A.L.K."/>
            <person name="Bester L.A."/>
            <person name="Essack S.Y."/>
        </authorList>
    </citation>
    <scope>NUCLEOTIDE SEQUENCE [LARGE SCALE GENOMIC DNA]</scope>
    <source>
        <strain evidence="2 3">SA11</strain>
    </source>
</reference>
<dbReference type="RefSeq" id="WP_087713206.1">
    <property type="nucleotide sequence ID" value="NZ_RQTE01000084.1"/>
</dbReference>
<dbReference type="Pfam" id="PF13787">
    <property type="entry name" value="HXXEE"/>
    <property type="match status" value="1"/>
</dbReference>
<gene>
    <name evidence="2" type="ORF">EIG99_04985</name>
</gene>
<feature type="transmembrane region" description="Helical" evidence="1">
    <location>
        <begin position="104"/>
        <end position="123"/>
    </location>
</feature>
<feature type="transmembrane region" description="Helical" evidence="1">
    <location>
        <begin position="129"/>
        <end position="149"/>
    </location>
</feature>
<evidence type="ECO:0000313" key="2">
    <source>
        <dbReference type="EMBL" id="RZI02843.1"/>
    </source>
</evidence>
<accession>A0A4Q7CQV9</accession>
<dbReference type="EMBL" id="RQTE01000084">
    <property type="protein sequence ID" value="RZI02843.1"/>
    <property type="molecule type" value="Genomic_DNA"/>
</dbReference>
<evidence type="ECO:0000256" key="1">
    <source>
        <dbReference type="SAM" id="Phobius"/>
    </source>
</evidence>
<proteinExistence type="predicted"/>